<keyword evidence="2" id="KW-1185">Reference proteome</keyword>
<name>A0ABD3GS08_9MARC</name>
<sequence>MDRLWQQMLGRLAIEVEYLDCGEADEVIEQIDEVGNTVTPGTREEWSEHDGEEIEILQGVLNDLVAIMIWPRVLQQVRHMGQLRRVSRGWLAFVTETIE</sequence>
<dbReference type="AlphaFoldDB" id="A0ABD3GS08"/>
<evidence type="ECO:0000313" key="2">
    <source>
        <dbReference type="Proteomes" id="UP001633002"/>
    </source>
</evidence>
<dbReference type="Proteomes" id="UP001633002">
    <property type="component" value="Unassembled WGS sequence"/>
</dbReference>
<dbReference type="EMBL" id="JBJQOH010000007">
    <property type="protein sequence ID" value="KAL3681743.1"/>
    <property type="molecule type" value="Genomic_DNA"/>
</dbReference>
<gene>
    <name evidence="1" type="ORF">R1sor_024699</name>
</gene>
<organism evidence="1 2">
    <name type="scientific">Riccia sorocarpa</name>
    <dbReference type="NCBI Taxonomy" id="122646"/>
    <lineage>
        <taxon>Eukaryota</taxon>
        <taxon>Viridiplantae</taxon>
        <taxon>Streptophyta</taxon>
        <taxon>Embryophyta</taxon>
        <taxon>Marchantiophyta</taxon>
        <taxon>Marchantiopsida</taxon>
        <taxon>Marchantiidae</taxon>
        <taxon>Marchantiales</taxon>
        <taxon>Ricciaceae</taxon>
        <taxon>Riccia</taxon>
    </lineage>
</organism>
<evidence type="ECO:0000313" key="1">
    <source>
        <dbReference type="EMBL" id="KAL3681743.1"/>
    </source>
</evidence>
<proteinExistence type="predicted"/>
<comment type="caution">
    <text evidence="1">The sequence shown here is derived from an EMBL/GenBank/DDBJ whole genome shotgun (WGS) entry which is preliminary data.</text>
</comment>
<protein>
    <submittedName>
        <fullName evidence="1">Uncharacterized protein</fullName>
    </submittedName>
</protein>
<accession>A0ABD3GS08</accession>
<reference evidence="1 2" key="1">
    <citation type="submission" date="2024-09" db="EMBL/GenBank/DDBJ databases">
        <title>Chromosome-scale assembly of Riccia sorocarpa.</title>
        <authorList>
            <person name="Paukszto L."/>
        </authorList>
    </citation>
    <scope>NUCLEOTIDE SEQUENCE [LARGE SCALE GENOMIC DNA]</scope>
    <source>
        <strain evidence="1">LP-2024</strain>
        <tissue evidence="1">Aerial parts of the thallus</tissue>
    </source>
</reference>